<dbReference type="Proteomes" id="UP001064200">
    <property type="component" value="Segment"/>
</dbReference>
<reference evidence="2" key="1">
    <citation type="submission" date="2022-06" db="EMBL/GenBank/DDBJ databases">
        <title>Comparative analysis of new lytic phages for the biological control of phytopathogenic Xanthomonas spp.</title>
        <authorList>
            <person name="Domingo-Calap M.L."/>
            <person name="Bernabeu-Gimeno M."/>
            <person name="Aure C.M."/>
            <person name="Marco-Noales E."/>
            <person name="Domingo-Calap P."/>
        </authorList>
    </citation>
    <scope>NUCLEOTIDE SEQUENCE</scope>
</reference>
<organism evidence="2 3">
    <name type="scientific">Xanthomonas phage vB_Xar_IVIA-DoCa2</name>
    <dbReference type="NCBI Taxonomy" id="2970491"/>
    <lineage>
        <taxon>Viruses</taxon>
        <taxon>Duplodnaviria</taxon>
        <taxon>Heunggongvirae</taxon>
        <taxon>Uroviricota</taxon>
        <taxon>Caudoviricetes</taxon>
        <taxon>Autographivirales</taxon>
        <taxon>Autonotataviridae</taxon>
        <taxon>Gujervirinae</taxon>
        <taxon>Pradovirus</taxon>
        <taxon>Pradovirus IVIADoCa2</taxon>
    </lineage>
</organism>
<sequence>MALDLSGLTQDQQIAAAAAYAGVPESVVRGQWRVESGNGRAQRNAQGIITSEAGARGDFQVMPQTQAVIEARTGKKYDVRNFQDNLEMYAHIMRENMQLAKGDVTTALRIYHGGTNRANWGPKNAAYAPAVLGGDAAPAVAPQGAASQGSISAAWAGAGSMTTQTWSGASIPAAWRGDAIEGGGGSLARATKEYIGKVREGLGELAMGQNVMAGGTAEQGVAAAQAVRGSDEVVPWWVRQEVSAIDTQSNERNTRATIAATQSDRDEVAFRDSLSFLDKWGAAFDSGIGAALTNQISRDREVTPEGWTYDPKQWEKSYYTADELEDIRDAAYSPDELSYVTDRIYMRRHSMRIKENQTGWGSFGYDLVAGLTDPGNWATGGLASGGARALGVGSAALFAEGRVAAGIASSVAENAAASVITDAALVGMGENRTVADFMTDAAFSAGIGTAMNLRGIRSAAAVRDKATIDLASGNAAMYGEQWNADLRARAVAKVGEGNPVALNSKIHSLARAEVMDWIRAGMADVPDDFRLFARPDVAQEAPAASNATGALARDVENVDPSTGNYADNVGGRVEWSAPADPLLTRAWKASGIKGTPDDILRYLESSKNVPEDFRAIANTLKRSGRLNGVRIAPDAELAQWFPNQPNVAGGYNPSLNAMAMRSSAHNAEVVLHEMLHAATFRSLRQDANFKAQMDELLTHVNANLSEADRNLMTQAMQGRVDQERMGFLANSDELVSYGLTNRDVQAVLRNISAPPGAAQQTAWEWLKDKIARVLGLTGQESALERLMNVVGENLGEEIRSPQASSQQTRSMLVNSIFKTNRERKAFMQRTGLDKQISDSATRIQVAEVIARAERFSGKYAIDAEKLATVMQKFGLEATSTTLMSSQSPVARMVAVTLLENPEGAAGRHSTAAMDRRGRFESFMGSRPRQWEAAYRLWRADVRKAGAVKDFATGWKMRSEFEYEVKLYRETMYMGREIADAHESIKQMAKALDEGYNRMAAEQRAVGTVGSARLPDGDVAGYESRTWLGGKIAAAGRVRRESIRQALRDQFDVMGELYGDKFLDDLSIKYLERIEERAAGMNRAPDNLFSDNQSDTLRDTLRALSLNEEEIQKVMGRYSRGGAKHTKSRIDLDVTRKYKDAEGEFRLMDYLDNRVMDNYRKYAGRVAGDIALAKHGIMGDAGISVLRKAMQATGANDVELRAFDQVMSEFTGRVIGTGDPTVLANARLLTSAIQLGGAGINQAAEYSNGLPAVGAAGVAEAIRIAPRMRAEISKLLRGEDPENSILGGFEFISGRGFGLAGYDLHMFNSMDTQASLYGSERAGFLTALAQRTANANRILSGQRAVLAVQQRGFAEVLIAKGVKFLRDGKAADTALKDMGLDDTLLARLRQTQDQVVRWGADGKLEAVDPRGLENLHDRQAWLAFYNAIDRGTNQILQDTFIGETGKWAHNGWLKMLFQHRTFSLVAQQKQLGRYMGLYGAWGTAGIIASAMAVVAPLQALRVASRAVLLPEEQREQAIEDALSPLAMGRSTMNYISATAFLGDVLEVGTGVAGGWYEHATDTGSPDWVRQLAGGQLGNRKEIVGGSFAPALGVINDFAQGVSGRPENLADVLPGGRLPYVIPLLKGAAAQMEE</sequence>
<dbReference type="InterPro" id="IPR008258">
    <property type="entry name" value="Transglycosylase_SLT_dom_1"/>
</dbReference>
<evidence type="ECO:0000313" key="3">
    <source>
        <dbReference type="Proteomes" id="UP001064200"/>
    </source>
</evidence>
<name>A0A976SGS6_9CAUD</name>
<keyword evidence="3" id="KW-1185">Reference proteome</keyword>
<dbReference type="SUPFAM" id="SSF53955">
    <property type="entry name" value="Lysozyme-like"/>
    <property type="match status" value="1"/>
</dbReference>
<dbReference type="Pfam" id="PF01464">
    <property type="entry name" value="SLT"/>
    <property type="match status" value="1"/>
</dbReference>
<dbReference type="Gene3D" id="1.10.530.10">
    <property type="match status" value="1"/>
</dbReference>
<gene>
    <name evidence="2" type="ORF">IVIADoCa2_45</name>
</gene>
<feature type="domain" description="Transglycosylase SLT" evidence="1">
    <location>
        <begin position="16"/>
        <end position="120"/>
    </location>
</feature>
<protein>
    <submittedName>
        <fullName evidence="2">Internal virion protein</fullName>
    </submittedName>
</protein>
<proteinExistence type="predicted"/>
<accession>A0A976SGS6</accession>
<dbReference type="EMBL" id="ON911539">
    <property type="protein sequence ID" value="UVB03022.1"/>
    <property type="molecule type" value="Genomic_DNA"/>
</dbReference>
<evidence type="ECO:0000313" key="2">
    <source>
        <dbReference type="EMBL" id="UVB03022.1"/>
    </source>
</evidence>
<evidence type="ECO:0000259" key="1">
    <source>
        <dbReference type="Pfam" id="PF01464"/>
    </source>
</evidence>
<dbReference type="InterPro" id="IPR023346">
    <property type="entry name" value="Lysozyme-like_dom_sf"/>
</dbReference>